<accession>A0ABT3TJX0</accession>
<comment type="caution">
    <text evidence="2">The sequence shown here is derived from an EMBL/GenBank/DDBJ whole genome shotgun (WGS) entry which is preliminary data.</text>
</comment>
<feature type="signal peptide" evidence="1">
    <location>
        <begin position="1"/>
        <end position="22"/>
    </location>
</feature>
<gene>
    <name evidence="2" type="ORF">EYC98_17275</name>
</gene>
<name>A0ABT3TJX0_9GAMM</name>
<proteinExistence type="predicted"/>
<keyword evidence="3" id="KW-1185">Reference proteome</keyword>
<sequence length="453" mass="50752">MNHRWATAPLLLLLTVSQSLWAGATAEQVTSLGGETYTPVGAERAGNAEGTIPAWQDGLSEIPVGDIDSQGLLNPFADEKPLFRIDASNAQQYAQQLSPGQLELLKRYPDSYYFPVYPGHRVSTYPTDVLEQVKRSAAGVELVEGGNGLRNLNGTTVPFPFPDSALEVIWNHITRYRGGSVERTYSLIPVQANGVFSPVVFQDLLVFGSHFPAGEVSPNRLFLYLSRILEPARLEGDVRLVHENIDQVAEPRNAWVYNAGQRRVRRAPNLSYDGPGFAADALSTTDDLDAYNGAPDRYNWELLGKQELYGPTNAYQFHSKTLKYKDLIMPGHLNPEHTRYELRRVWVVQATLKPGERHVYAKRVFYVDEDSWGVVVKDQYDGRGELWRVGQSHNIFHYQAKVPWGSDVMNDLVSGRYLITGLSNEIPNYAYVWGNPAKAADFTPAALRRTGRR</sequence>
<evidence type="ECO:0000313" key="3">
    <source>
        <dbReference type="Proteomes" id="UP001143362"/>
    </source>
</evidence>
<dbReference type="Pfam" id="PF07044">
    <property type="entry name" value="DUF1329"/>
    <property type="match status" value="1"/>
</dbReference>
<reference evidence="2" key="1">
    <citation type="submission" date="2019-02" db="EMBL/GenBank/DDBJ databases">
        <authorList>
            <person name="Li S.-H."/>
        </authorList>
    </citation>
    <scope>NUCLEOTIDE SEQUENCE</scope>
    <source>
        <strain evidence="2">IMCC14734</strain>
    </source>
</reference>
<dbReference type="EMBL" id="SHNN01000004">
    <property type="protein sequence ID" value="MCX2982615.1"/>
    <property type="molecule type" value="Genomic_DNA"/>
</dbReference>
<protein>
    <submittedName>
        <fullName evidence="2">DUF1329 domain-containing protein</fullName>
    </submittedName>
</protein>
<dbReference type="Gene3D" id="2.50.20.10">
    <property type="entry name" value="Lipoprotein localisation LolA/LolB/LppX"/>
    <property type="match status" value="1"/>
</dbReference>
<feature type="chain" id="PRO_5045212443" evidence="1">
    <location>
        <begin position="23"/>
        <end position="453"/>
    </location>
</feature>
<dbReference type="CDD" id="cd16329">
    <property type="entry name" value="LolA_like"/>
    <property type="match status" value="1"/>
</dbReference>
<dbReference type="InterPro" id="IPR010752">
    <property type="entry name" value="DUF1329"/>
</dbReference>
<evidence type="ECO:0000256" key="1">
    <source>
        <dbReference type="SAM" id="SignalP"/>
    </source>
</evidence>
<dbReference type="RefSeq" id="WP_279246647.1">
    <property type="nucleotide sequence ID" value="NZ_SHNN01000004.1"/>
</dbReference>
<keyword evidence="1" id="KW-0732">Signal</keyword>
<evidence type="ECO:0000313" key="2">
    <source>
        <dbReference type="EMBL" id="MCX2982615.1"/>
    </source>
</evidence>
<dbReference type="Proteomes" id="UP001143362">
    <property type="component" value="Unassembled WGS sequence"/>
</dbReference>
<organism evidence="2 3">
    <name type="scientific">Candidatus Litorirhabdus singularis</name>
    <dbReference type="NCBI Taxonomy" id="2518993"/>
    <lineage>
        <taxon>Bacteria</taxon>
        <taxon>Pseudomonadati</taxon>
        <taxon>Pseudomonadota</taxon>
        <taxon>Gammaproteobacteria</taxon>
        <taxon>Cellvibrionales</taxon>
        <taxon>Halieaceae</taxon>
        <taxon>Candidatus Litorirhabdus</taxon>
    </lineage>
</organism>